<dbReference type="AlphaFoldDB" id="A0A833DVE4"/>
<dbReference type="InterPro" id="IPR001216">
    <property type="entry name" value="P-phosphate_BS"/>
</dbReference>
<dbReference type="InterPro" id="IPR050214">
    <property type="entry name" value="Cys_Synth/Cystath_Beta-Synth"/>
</dbReference>
<dbReference type="PANTHER" id="PTHR10314">
    <property type="entry name" value="CYSTATHIONINE BETA-SYNTHASE"/>
    <property type="match status" value="1"/>
</dbReference>
<dbReference type="CDD" id="cd01561">
    <property type="entry name" value="CBS_like"/>
    <property type="match status" value="1"/>
</dbReference>
<dbReference type="GO" id="GO:0006535">
    <property type="term" value="P:cysteine biosynthetic process from serine"/>
    <property type="evidence" value="ECO:0007669"/>
    <property type="project" value="InterPro"/>
</dbReference>
<feature type="domain" description="Tryptophan synthase beta chain-like PALP" evidence="2">
    <location>
        <begin position="98"/>
        <end position="375"/>
    </location>
</feature>
<dbReference type="Pfam" id="PF00291">
    <property type="entry name" value="PALP"/>
    <property type="match status" value="1"/>
</dbReference>
<evidence type="ECO:0000313" key="4">
    <source>
        <dbReference type="Proteomes" id="UP000605805"/>
    </source>
</evidence>
<dbReference type="Gene3D" id="3.40.50.1100">
    <property type="match status" value="2"/>
</dbReference>
<organism evidence="3 4">
    <name type="scientific">Ignisphaera aggregans</name>
    <dbReference type="NCBI Taxonomy" id="334771"/>
    <lineage>
        <taxon>Archaea</taxon>
        <taxon>Thermoproteota</taxon>
        <taxon>Thermoprotei</taxon>
        <taxon>Desulfurococcales</taxon>
        <taxon>Desulfurococcaceae</taxon>
        <taxon>Ignisphaera</taxon>
    </lineage>
</organism>
<dbReference type="InterPro" id="IPR036052">
    <property type="entry name" value="TrpB-like_PALP_sf"/>
</dbReference>
<sequence length="395" mass="43394">MVDIESVECVGDIPIEEFISIARKILAKGGVDEPIVVVDGRVVNTSLCLALKKLGVKRVPISRDGAVRIFIPLEALGFYSDIKPNTMRVFRNSLELLYGNWPTPLVKLERLSLKGIDVWAKLEWYNPFSGSIKDRIAWYMFVQWIERHGPIAKLYEVSSGNTGLALASISAIHGASARIYLPSTAMKAVEVMLRVLGAEVVRSSKELTTDILKDVEMEAIRDSAVMLNQFNNDANFEAHLRYTAKELDLQLREAGIVPRAIVAGTGTSGHLAALALYFKSRYGGYVKVFGVQPAPNNTIPGLRRANTGSKWLNYVDIDDLVDVTLEEAVRGSIEVARNEGLLIGLSSGAVVAGFRKLVESGVVESPGSAILIFPDSGFKYVEVFETYIRNSMKTL</sequence>
<name>A0A833DVE4_9CREN</name>
<dbReference type="EMBL" id="DQTV01000091">
    <property type="protein sequence ID" value="HIP57385.1"/>
    <property type="molecule type" value="Genomic_DNA"/>
</dbReference>
<evidence type="ECO:0000256" key="1">
    <source>
        <dbReference type="ARBA" id="ARBA00001933"/>
    </source>
</evidence>
<proteinExistence type="predicted"/>
<dbReference type="Proteomes" id="UP000605805">
    <property type="component" value="Unassembled WGS sequence"/>
</dbReference>
<evidence type="ECO:0000259" key="2">
    <source>
        <dbReference type="Pfam" id="PF00291"/>
    </source>
</evidence>
<evidence type="ECO:0000313" key="3">
    <source>
        <dbReference type="EMBL" id="HIP57385.1"/>
    </source>
</evidence>
<dbReference type="SUPFAM" id="SSF53686">
    <property type="entry name" value="Tryptophan synthase beta subunit-like PLP-dependent enzymes"/>
    <property type="match status" value="1"/>
</dbReference>
<protein>
    <submittedName>
        <fullName evidence="3">PLP-dependent cysteine synthase family protein</fullName>
    </submittedName>
</protein>
<dbReference type="PROSITE" id="PS00901">
    <property type="entry name" value="CYS_SYNTHASE"/>
    <property type="match status" value="1"/>
</dbReference>
<gene>
    <name evidence="3" type="ORF">EYH02_04890</name>
</gene>
<reference evidence="3" key="1">
    <citation type="journal article" date="2020" name="ISME J.">
        <title>Gammaproteobacteria mediating utilization of methyl-, sulfur- and petroleum organic compounds in deep ocean hydrothermal plumes.</title>
        <authorList>
            <person name="Zhou Z."/>
            <person name="Liu Y."/>
            <person name="Pan J."/>
            <person name="Cron B.R."/>
            <person name="Toner B.M."/>
            <person name="Anantharaman K."/>
            <person name="Breier J.A."/>
            <person name="Dick G.J."/>
            <person name="Li M."/>
        </authorList>
    </citation>
    <scope>NUCLEOTIDE SEQUENCE</scope>
    <source>
        <strain evidence="3">SZUA-1435</strain>
    </source>
</reference>
<accession>A0A833DVE4</accession>
<comment type="caution">
    <text evidence="3">The sequence shown here is derived from an EMBL/GenBank/DDBJ whole genome shotgun (WGS) entry which is preliminary data.</text>
</comment>
<dbReference type="InterPro" id="IPR001926">
    <property type="entry name" value="TrpB-like_PALP"/>
</dbReference>
<comment type="cofactor">
    <cofactor evidence="1">
        <name>pyridoxal 5'-phosphate</name>
        <dbReference type="ChEBI" id="CHEBI:597326"/>
    </cofactor>
</comment>